<feature type="transmembrane region" description="Helical" evidence="5">
    <location>
        <begin position="541"/>
        <end position="558"/>
    </location>
</feature>
<protein>
    <submittedName>
        <fullName evidence="7">Proton-coupled amino acid transporter 4</fullName>
    </submittedName>
</protein>
<dbReference type="GO" id="GO:0015179">
    <property type="term" value="F:L-amino acid transmembrane transporter activity"/>
    <property type="evidence" value="ECO:0007669"/>
    <property type="project" value="TreeGrafter"/>
</dbReference>
<accession>A0A0V1D1W7</accession>
<feature type="domain" description="WAP" evidence="6">
    <location>
        <begin position="252"/>
        <end position="299"/>
    </location>
</feature>
<evidence type="ECO:0000256" key="5">
    <source>
        <dbReference type="SAM" id="Phobius"/>
    </source>
</evidence>
<dbReference type="PROSITE" id="PS51390">
    <property type="entry name" value="WAP"/>
    <property type="match status" value="1"/>
</dbReference>
<feature type="transmembrane region" description="Helical" evidence="5">
    <location>
        <begin position="578"/>
        <end position="596"/>
    </location>
</feature>
<comment type="subcellular location">
    <subcellularLocation>
        <location evidence="1">Membrane</location>
        <topology evidence="1">Multi-pass membrane protein</topology>
    </subcellularLocation>
</comment>
<dbReference type="Proteomes" id="UP000054653">
    <property type="component" value="Unassembled WGS sequence"/>
</dbReference>
<organism evidence="7 8">
    <name type="scientific">Trichinella britovi</name>
    <name type="common">Parasitic roundworm</name>
    <dbReference type="NCBI Taxonomy" id="45882"/>
    <lineage>
        <taxon>Eukaryota</taxon>
        <taxon>Metazoa</taxon>
        <taxon>Ecdysozoa</taxon>
        <taxon>Nematoda</taxon>
        <taxon>Enoplea</taxon>
        <taxon>Dorylaimia</taxon>
        <taxon>Trichinellida</taxon>
        <taxon>Trichinellidae</taxon>
        <taxon>Trichinella</taxon>
    </lineage>
</organism>
<dbReference type="SUPFAM" id="SSF57256">
    <property type="entry name" value="Elafin-like"/>
    <property type="match status" value="1"/>
</dbReference>
<gene>
    <name evidence="7" type="primary">slc36a4</name>
    <name evidence="7" type="ORF">T03_5210</name>
</gene>
<dbReference type="CDD" id="cd00199">
    <property type="entry name" value="WAP"/>
    <property type="match status" value="1"/>
</dbReference>
<dbReference type="SMART" id="SM00289">
    <property type="entry name" value="WR1"/>
    <property type="match status" value="4"/>
</dbReference>
<feature type="transmembrane region" description="Helical" evidence="5">
    <location>
        <begin position="411"/>
        <end position="430"/>
    </location>
</feature>
<name>A0A0V1D1W7_TRIBR</name>
<feature type="transmembrane region" description="Helical" evidence="5">
    <location>
        <begin position="509"/>
        <end position="529"/>
    </location>
</feature>
<dbReference type="InterPro" id="IPR008197">
    <property type="entry name" value="WAP_dom"/>
</dbReference>
<dbReference type="Pfam" id="PF01490">
    <property type="entry name" value="Aa_trans"/>
    <property type="match status" value="1"/>
</dbReference>
<feature type="transmembrane region" description="Helical" evidence="5">
    <location>
        <begin position="761"/>
        <end position="783"/>
    </location>
</feature>
<evidence type="ECO:0000313" key="7">
    <source>
        <dbReference type="EMBL" id="KRY55521.1"/>
    </source>
</evidence>
<keyword evidence="8" id="KW-1185">Reference proteome</keyword>
<dbReference type="STRING" id="45882.A0A0V1D1W7"/>
<evidence type="ECO:0000256" key="1">
    <source>
        <dbReference type="ARBA" id="ARBA00004141"/>
    </source>
</evidence>
<dbReference type="InterPro" id="IPR036645">
    <property type="entry name" value="Elafin-like_sf"/>
</dbReference>
<evidence type="ECO:0000256" key="4">
    <source>
        <dbReference type="ARBA" id="ARBA00023136"/>
    </source>
</evidence>
<proteinExistence type="predicted"/>
<feature type="transmembrane region" description="Helical" evidence="5">
    <location>
        <begin position="694"/>
        <end position="714"/>
    </location>
</feature>
<evidence type="ECO:0000256" key="2">
    <source>
        <dbReference type="ARBA" id="ARBA00022692"/>
    </source>
</evidence>
<dbReference type="Gene3D" id="4.10.75.10">
    <property type="entry name" value="Elafin-like"/>
    <property type="match status" value="1"/>
</dbReference>
<dbReference type="OrthoDB" id="1684102at2759"/>
<dbReference type="PANTHER" id="PTHR22950">
    <property type="entry name" value="AMINO ACID TRANSPORTER"/>
    <property type="match status" value="1"/>
</dbReference>
<comment type="caution">
    <text evidence="7">The sequence shown here is derived from an EMBL/GenBank/DDBJ whole genome shotgun (WGS) entry which is preliminary data.</text>
</comment>
<dbReference type="GO" id="GO:0030414">
    <property type="term" value="F:peptidase inhibitor activity"/>
    <property type="evidence" value="ECO:0007669"/>
    <property type="project" value="InterPro"/>
</dbReference>
<feature type="transmembrane region" description="Helical" evidence="5">
    <location>
        <begin position="617"/>
        <end position="635"/>
    </location>
</feature>
<sequence length="787" mass="88128">MLFHEKNNELILHVDLLCMGGYQRLFCVHLISKMSACTFLFLFTLSVNIISQTQSMRSFTNNDCPAKNFISREEMATPCYDNRDCSGDMICCETLSGKICLRKQISNQPNYYSRSRCQDGSISSQSCDPGICPPNYKCENGKCCWNNEYAASPSQSQRYTTCRDGRLPSSMCQYGACPPGYTCENGKCCENTDYYTTSSPTTDWYRLCPGGNRAIHKCNHGKCAWDEHCYNNWCCKIAGIMQPTTTTTTVHPVVKSGRCPPYLSVIGATTIDRCSMDGDCEESQKCCNTSLGKRCMFPEMRTKVLKNSIIEAVRKDQILKRQELKAVSQPLMTIEKDSGHGPEEKKRRPEQFDVEVITSPVDLDDTFYAKLHSIRGSIPHAVSDEQAMMNLIKAVIGTGILSLPEAFRNSGLWFACALVVFTNLINVLCIRKMVKCAHKICKKSGRSAVDYGEMGELAVNLGPKRFRRYASTFREMINGMLYLLQFGSCSVYFIFIAENIRQAVDPHGTLPIVAYIAFVLPVEMVLCSIRQLKWLSIPSTLANVVYVVAFAIVFYYVFDQFPSWQRLPAIQTPERWPLAFGSIMFAFSSAGTILPIENRCKTPARLLHWNGVINTSYWIITILSTAVGFYGYIKYGDDCQGSITLNLPDEPLAKAVKVMVALTITLSFPLQFYSPMEVISAILKRRIKSSKKYLFAEYICRFALVLLTFMLAALVPRLGLFISLVGALTGATLAFLFPPIIDILTEYSPDRNTGWLITKNLLIILFGMSGLIAGTVTSINAIVQSFS</sequence>
<dbReference type="GO" id="GO:0005774">
    <property type="term" value="C:vacuolar membrane"/>
    <property type="evidence" value="ECO:0007669"/>
    <property type="project" value="TreeGrafter"/>
</dbReference>
<keyword evidence="4 5" id="KW-0472">Membrane</keyword>
<keyword evidence="3 5" id="KW-1133">Transmembrane helix</keyword>
<keyword evidence="2 5" id="KW-0812">Transmembrane</keyword>
<dbReference type="Pfam" id="PF00095">
    <property type="entry name" value="WAP"/>
    <property type="match status" value="1"/>
</dbReference>
<dbReference type="SMART" id="SM00217">
    <property type="entry name" value="WAP"/>
    <property type="match status" value="1"/>
</dbReference>
<dbReference type="PANTHER" id="PTHR22950:SF349">
    <property type="entry name" value="AMINO ACID TRANSPORTER TRANSMEMBRANE DOMAIN-CONTAINING PROTEIN"/>
    <property type="match status" value="1"/>
</dbReference>
<reference evidence="7 8" key="1">
    <citation type="submission" date="2015-01" db="EMBL/GenBank/DDBJ databases">
        <title>Evolution of Trichinella species and genotypes.</title>
        <authorList>
            <person name="Korhonen P.K."/>
            <person name="Edoardo P."/>
            <person name="Giuseppe L.R."/>
            <person name="Gasser R.B."/>
        </authorList>
    </citation>
    <scope>NUCLEOTIDE SEQUENCE [LARGE SCALE GENOMIC DNA]</scope>
    <source>
        <strain evidence="7">ISS120</strain>
    </source>
</reference>
<dbReference type="EMBL" id="JYDI01000054">
    <property type="protein sequence ID" value="KRY55521.1"/>
    <property type="molecule type" value="Genomic_DNA"/>
</dbReference>
<feature type="transmembrane region" description="Helical" evidence="5">
    <location>
        <begin position="476"/>
        <end position="497"/>
    </location>
</feature>
<feature type="transmembrane region" description="Helical" evidence="5">
    <location>
        <begin position="655"/>
        <end position="673"/>
    </location>
</feature>
<dbReference type="GO" id="GO:0005576">
    <property type="term" value="C:extracellular region"/>
    <property type="evidence" value="ECO:0007669"/>
    <property type="project" value="InterPro"/>
</dbReference>
<evidence type="ECO:0000313" key="8">
    <source>
        <dbReference type="Proteomes" id="UP000054653"/>
    </source>
</evidence>
<dbReference type="InterPro" id="IPR006150">
    <property type="entry name" value="Cys_repeat_1"/>
</dbReference>
<dbReference type="InterPro" id="IPR013057">
    <property type="entry name" value="AA_transpt_TM"/>
</dbReference>
<dbReference type="AlphaFoldDB" id="A0A0V1D1W7"/>
<evidence type="ECO:0000256" key="3">
    <source>
        <dbReference type="ARBA" id="ARBA00022989"/>
    </source>
</evidence>
<evidence type="ECO:0000259" key="6">
    <source>
        <dbReference type="PROSITE" id="PS51390"/>
    </source>
</evidence>
<feature type="transmembrane region" description="Helical" evidence="5">
    <location>
        <begin position="720"/>
        <end position="741"/>
    </location>
</feature>